<dbReference type="Gene3D" id="2.60.120.200">
    <property type="match status" value="2"/>
</dbReference>
<dbReference type="PANTHER" id="PTHR19328">
    <property type="entry name" value="HEDGEHOG-INTERACTING PROTEIN"/>
    <property type="match status" value="1"/>
</dbReference>
<dbReference type="InterPro" id="IPR001220">
    <property type="entry name" value="Legume_lectin_dom"/>
</dbReference>
<dbReference type="InterPro" id="IPR011042">
    <property type="entry name" value="6-blade_b-propeller_TolB-like"/>
</dbReference>
<dbReference type="AlphaFoldDB" id="A0A2W4WFG4"/>
<reference evidence="3" key="1">
    <citation type="submission" date="2018-04" db="EMBL/GenBank/DDBJ databases">
        <authorList>
            <person name="Cornet L."/>
        </authorList>
    </citation>
    <scope>NUCLEOTIDE SEQUENCE [LARGE SCALE GENOMIC DNA]</scope>
</reference>
<dbReference type="PROSITE" id="PS00307">
    <property type="entry name" value="LECTIN_LEGUME_BETA"/>
    <property type="match status" value="1"/>
</dbReference>
<evidence type="ECO:0000313" key="2">
    <source>
        <dbReference type="EMBL" id="PZO21115.1"/>
    </source>
</evidence>
<dbReference type="Pfam" id="PF18911">
    <property type="entry name" value="PKD_4"/>
    <property type="match status" value="1"/>
</dbReference>
<gene>
    <name evidence="2" type="ORF">DCF25_05570</name>
</gene>
<dbReference type="SUPFAM" id="SSF49299">
    <property type="entry name" value="PKD domain"/>
    <property type="match status" value="1"/>
</dbReference>
<dbReference type="SUPFAM" id="SSF49899">
    <property type="entry name" value="Concanavalin A-like lectins/glucanases"/>
    <property type="match status" value="2"/>
</dbReference>
<dbReference type="InterPro" id="IPR019825">
    <property type="entry name" value="Lectin_legB_Mn/Ca_BS"/>
</dbReference>
<dbReference type="Proteomes" id="UP000249354">
    <property type="component" value="Unassembled WGS sequence"/>
</dbReference>
<dbReference type="InterPro" id="IPR013320">
    <property type="entry name" value="ConA-like_dom_sf"/>
</dbReference>
<organism evidence="2 3">
    <name type="scientific">Leptolyngbya foveolarum</name>
    <dbReference type="NCBI Taxonomy" id="47253"/>
    <lineage>
        <taxon>Bacteria</taxon>
        <taxon>Bacillati</taxon>
        <taxon>Cyanobacteriota</taxon>
        <taxon>Cyanophyceae</taxon>
        <taxon>Leptolyngbyales</taxon>
        <taxon>Leptolyngbyaceae</taxon>
        <taxon>Leptolyngbya group</taxon>
        <taxon>Leptolyngbya</taxon>
    </lineage>
</organism>
<dbReference type="CDD" id="cd00146">
    <property type="entry name" value="PKD"/>
    <property type="match status" value="1"/>
</dbReference>
<name>A0A2W4WFG4_9CYAN</name>
<dbReference type="InterPro" id="IPR056573">
    <property type="entry name" value="Lectin_L-type_dom"/>
</dbReference>
<dbReference type="Pfam" id="PF07995">
    <property type="entry name" value="GSDH"/>
    <property type="match status" value="1"/>
</dbReference>
<dbReference type="InterPro" id="IPR013783">
    <property type="entry name" value="Ig-like_fold"/>
</dbReference>
<dbReference type="InterPro" id="IPR000601">
    <property type="entry name" value="PKD_dom"/>
</dbReference>
<proteinExistence type="predicted"/>
<dbReference type="PANTHER" id="PTHR19328:SF13">
    <property type="entry name" value="HIPL1 PROTEIN"/>
    <property type="match status" value="1"/>
</dbReference>
<protein>
    <recommendedName>
        <fullName evidence="1">PKD domain-containing protein</fullName>
    </recommendedName>
</protein>
<dbReference type="Gene3D" id="2.60.40.10">
    <property type="entry name" value="Immunoglobulins"/>
    <property type="match status" value="2"/>
</dbReference>
<accession>A0A2W4WFG4</accession>
<sequence length="1108" mass="119058">MANSNILHFNNFLDQSNLLLNGSASVVDGLLRLTPDETWQAGSAFLNQALAIDTDTDFSTQFQFELSGGDGANGADGFTFMLNSSGPNALGAAGSKLGFGGISQSLAIEFDTYNWKEVNGNHVALLTNGNTAKHLSLGTPGFDLNGSGLLTAWIDYSGQSDRLSVYVSNTETRPTTALFEHTIDVTSVLGESVYVGFSGGTGGLTNNQDIYNWEFSSTALSGEHDHGGGDDGDGQLGNPSYRDELVVSGLVAPISMAALPDGRMLILEKFGTIRITDPRTSVPISSPFLTIPNVDSQGERGLLDITLDPDFESNGHFYVLYSSEATNRLQVSRFTVGQDGHTDHAHASTEQVVWQDKFTLSSTREFHQGGGLDFGPDGKIYVSLGDRKQPNATQTLDNTAGKILRINRDGSIPTDNPFYDGNGSNLDEIWAYGNRNPFRARWDEPTGRFFIGDVGGNVQAVAREEINLGKAGANYGWPGYEGVSNQPGLTDPLFSYDHKDVDPFGGSIVGGMVYRGNQFPEALQGAYFFGDFVQGWIRYLRFDEFGNIIDADPTTTKIDAYELTSSTGNIGNDFDSGNQFLTGSLVALEEGTDGAIYYLNIYEGELKRIVYESGVGNRAPTISQASADVTQGGNPLTVSFAAVASDLDNDPLTYTWLFGDENQATGADVNHVYSSAGSYKATLMVSDGTTTAHSTPITIHVGQPPEAAISSHADGYLFRAGDRVSFVGDGSDSDGTLTDDSYEWAVRFMHNEHFHPVISDQTGSTFVFNIPDSGHSFADETGFEVVLTVTDADGLTDTEIIKIRPDKVDLSVLSNLGGGVSYVLDEDETFSGSFTYDTAINFKHQLKASETVVYDGIQYAFNSWSNGETTPTIQFTVPEQDFSLTTLYQPVENSFGFSFTDFSNESALTMNGSANITGGILQLTPAENWQNGSVFYNQAISIDSDTSFSTEFQFRLSDGDGITGADGFTFMLQSDNLNTLGLAGSGLGYAGISQSLAVEFDTYRWRELNDNHVAVLKNGNKDKHLAIATPTVDLNSGDILNAWIDYDGAANQLEVFVSGSSAKPGTSLLSYSISLDAVLGSTAYAGFSGGTGRLTNAQNILNWEMSVV</sequence>
<feature type="domain" description="PKD" evidence="1">
    <location>
        <begin position="650"/>
        <end position="701"/>
    </location>
</feature>
<dbReference type="PROSITE" id="PS50093">
    <property type="entry name" value="PKD"/>
    <property type="match status" value="1"/>
</dbReference>
<evidence type="ECO:0000259" key="1">
    <source>
        <dbReference type="PROSITE" id="PS50093"/>
    </source>
</evidence>
<dbReference type="InterPro" id="IPR011041">
    <property type="entry name" value="Quinoprot_gluc/sorb_DH_b-prop"/>
</dbReference>
<evidence type="ECO:0000313" key="3">
    <source>
        <dbReference type="Proteomes" id="UP000249354"/>
    </source>
</evidence>
<dbReference type="SMART" id="SM00089">
    <property type="entry name" value="PKD"/>
    <property type="match status" value="2"/>
</dbReference>
<dbReference type="SUPFAM" id="SSF50952">
    <property type="entry name" value="Soluble quinoprotein glucose dehydrogenase"/>
    <property type="match status" value="1"/>
</dbReference>
<dbReference type="InterPro" id="IPR022409">
    <property type="entry name" value="PKD/Chitinase_dom"/>
</dbReference>
<dbReference type="Pfam" id="PF00139">
    <property type="entry name" value="Lectin_legB"/>
    <property type="match status" value="2"/>
</dbReference>
<dbReference type="GO" id="GO:0030246">
    <property type="term" value="F:carbohydrate binding"/>
    <property type="evidence" value="ECO:0007669"/>
    <property type="project" value="InterPro"/>
</dbReference>
<dbReference type="InterPro" id="IPR035986">
    <property type="entry name" value="PKD_dom_sf"/>
</dbReference>
<dbReference type="EMBL" id="QBMC01000023">
    <property type="protein sequence ID" value="PZO21115.1"/>
    <property type="molecule type" value="Genomic_DNA"/>
</dbReference>
<dbReference type="Gene3D" id="2.120.10.30">
    <property type="entry name" value="TolB, C-terminal domain"/>
    <property type="match status" value="1"/>
</dbReference>
<reference evidence="2 3" key="2">
    <citation type="submission" date="2018-06" db="EMBL/GenBank/DDBJ databases">
        <title>Metagenomic assembly of (sub)arctic Cyanobacteria and their associated microbiome from non-axenic cultures.</title>
        <authorList>
            <person name="Baurain D."/>
        </authorList>
    </citation>
    <scope>NUCLEOTIDE SEQUENCE [LARGE SCALE GENOMIC DNA]</scope>
    <source>
        <strain evidence="2">ULC129bin1</strain>
    </source>
</reference>
<dbReference type="InterPro" id="IPR012938">
    <property type="entry name" value="Glc/Sorbosone_DH"/>
</dbReference>
<comment type="caution">
    <text evidence="2">The sequence shown here is derived from an EMBL/GenBank/DDBJ whole genome shotgun (WGS) entry which is preliminary data.</text>
</comment>
<dbReference type="CDD" id="cd01951">
    <property type="entry name" value="lectin_L-type"/>
    <property type="match status" value="2"/>
</dbReference>